<name>A0ABM9Q5G2_9ENTR</name>
<dbReference type="EMBL" id="CAKZ01000070">
    <property type="protein sequence ID" value="CCJ80664.1"/>
    <property type="molecule type" value="Genomic_DNA"/>
</dbReference>
<dbReference type="Proteomes" id="UP000009342">
    <property type="component" value="Unassembled WGS sequence"/>
</dbReference>
<keyword evidence="2" id="KW-1185">Reference proteome</keyword>
<protein>
    <submittedName>
        <fullName evidence="1">Uncharacterized protein</fullName>
    </submittedName>
</protein>
<organism evidence="1 2">
    <name type="scientific">Cronobacter dublinensis 1210</name>
    <dbReference type="NCBI Taxonomy" id="1208656"/>
    <lineage>
        <taxon>Bacteria</taxon>
        <taxon>Pseudomonadati</taxon>
        <taxon>Pseudomonadota</taxon>
        <taxon>Gammaproteobacteria</taxon>
        <taxon>Enterobacterales</taxon>
        <taxon>Enterobacteriaceae</taxon>
        <taxon>Cronobacter</taxon>
    </lineage>
</organism>
<reference evidence="2" key="1">
    <citation type="journal article" date="2012" name="PLoS ONE">
        <title>Comparative analysis of genome sequences covering the seven cronobacter species.</title>
        <authorList>
            <person name="Joseph S."/>
            <person name="Desai P."/>
            <person name="Ji Y."/>
            <person name="Cummings C.A."/>
            <person name="Shih R."/>
            <person name="Degoricija L."/>
            <person name="Rico A."/>
            <person name="Brzoska P."/>
            <person name="Hamby S.E."/>
            <person name="Masood N."/>
            <person name="Hariri S."/>
            <person name="Sonbol H."/>
            <person name="Chuzhanova N."/>
            <person name="McClelland M."/>
            <person name="Furtado M.R."/>
            <person name="Forsythe S.J."/>
        </authorList>
    </citation>
    <scope>NUCLEOTIDE SEQUENCE [LARGE SCALE GENOMIC DNA]</scope>
    <source>
        <strain evidence="2">1210</strain>
    </source>
</reference>
<gene>
    <name evidence="1" type="ORF">BN134_1388</name>
</gene>
<accession>A0ABM9Q5G2</accession>
<sequence>MDDILRIARACPAIRLPEPRLKRPRGGKADAQAMVYAGAQKKITQPE</sequence>
<comment type="caution">
    <text evidence="1">The sequence shown here is derived from an EMBL/GenBank/DDBJ whole genome shotgun (WGS) entry which is preliminary data.</text>
</comment>
<evidence type="ECO:0000313" key="1">
    <source>
        <dbReference type="EMBL" id="CCJ80664.1"/>
    </source>
</evidence>
<evidence type="ECO:0000313" key="2">
    <source>
        <dbReference type="Proteomes" id="UP000009342"/>
    </source>
</evidence>
<proteinExistence type="predicted"/>